<reference evidence="6" key="1">
    <citation type="journal article" date="2021" name="PeerJ">
        <title>Extensive microbial diversity within the chicken gut microbiome revealed by metagenomics and culture.</title>
        <authorList>
            <person name="Gilroy R."/>
            <person name="Ravi A."/>
            <person name="Getino M."/>
            <person name="Pursley I."/>
            <person name="Horton D.L."/>
            <person name="Alikhan N.F."/>
            <person name="Baker D."/>
            <person name="Gharbi K."/>
            <person name="Hall N."/>
            <person name="Watson M."/>
            <person name="Adriaenssens E.M."/>
            <person name="Foster-Nyarko E."/>
            <person name="Jarju S."/>
            <person name="Secka A."/>
            <person name="Antonio M."/>
            <person name="Oren A."/>
            <person name="Chaudhuri R.R."/>
            <person name="La Ragione R."/>
            <person name="Hildebrand F."/>
            <person name="Pallen M.J."/>
        </authorList>
    </citation>
    <scope>NUCLEOTIDE SEQUENCE</scope>
    <source>
        <strain evidence="6">ChiHcolR34-3080</strain>
    </source>
</reference>
<comment type="caution">
    <text evidence="6">The sequence shown here is derived from an EMBL/GenBank/DDBJ whole genome shotgun (WGS) entry which is preliminary data.</text>
</comment>
<dbReference type="SFLD" id="SFLDS00029">
    <property type="entry name" value="Radical_SAM"/>
    <property type="match status" value="1"/>
</dbReference>
<keyword evidence="2" id="KW-0479">Metal-binding</keyword>
<dbReference type="GO" id="GO:0051536">
    <property type="term" value="F:iron-sulfur cluster binding"/>
    <property type="evidence" value="ECO:0007669"/>
    <property type="project" value="UniProtKB-KW"/>
</dbReference>
<evidence type="ECO:0000256" key="3">
    <source>
        <dbReference type="ARBA" id="ARBA00023004"/>
    </source>
</evidence>
<dbReference type="PANTHER" id="PTHR11228:SF35">
    <property type="entry name" value="MOLYBDENUM COFACTOR BIOSYNTHESIS PROTEIN A-RELATED"/>
    <property type="match status" value="1"/>
</dbReference>
<dbReference type="GO" id="GO:0003824">
    <property type="term" value="F:catalytic activity"/>
    <property type="evidence" value="ECO:0007669"/>
    <property type="project" value="InterPro"/>
</dbReference>
<dbReference type="Proteomes" id="UP000823933">
    <property type="component" value="Unassembled WGS sequence"/>
</dbReference>
<dbReference type="PANTHER" id="PTHR11228">
    <property type="entry name" value="RADICAL SAM DOMAIN PROTEIN"/>
    <property type="match status" value="1"/>
</dbReference>
<dbReference type="GO" id="GO:0046872">
    <property type="term" value="F:metal ion binding"/>
    <property type="evidence" value="ECO:0007669"/>
    <property type="project" value="UniProtKB-KW"/>
</dbReference>
<evidence type="ECO:0000256" key="2">
    <source>
        <dbReference type="ARBA" id="ARBA00022723"/>
    </source>
</evidence>
<evidence type="ECO:0000313" key="7">
    <source>
        <dbReference type="Proteomes" id="UP000823933"/>
    </source>
</evidence>
<accession>A0A9D1TWG0</accession>
<protein>
    <submittedName>
        <fullName evidence="6">Radical SAM protein</fullName>
    </submittedName>
</protein>
<dbReference type="InterPro" id="IPR050377">
    <property type="entry name" value="Radical_SAM_PqqE_MftC-like"/>
</dbReference>
<gene>
    <name evidence="6" type="ORF">H9890_08290</name>
</gene>
<sequence length="342" mass="39915">MNLTLCVDMKGCPNRCKHCWIGHMPNPHLNDSDMRTIVDSFQKHFEKITVYSWLREPDYCVNFRERWLADCELSSGNKPQRFELASFYKIVREPAYVEFLKEVGTKKVQLTLFGMEATTDRYIGRKGAFQEILKATEILIANGISPRWQFFINEENKDEAERLLALVHKLRLKERCPHFAFFIHEGSCDGENAKLYDLRIKKESVSKNLIPYYLDFDNKQAEQDLVETFKRKTNECYLPSNHRGDITIYVSGARDVFFNFTHMTPEWLIGNLKADDMSDLCRRIQEEDIPALRAAQKVSLSELAVRYGNPNSTRLFEEDDYKMLLLNRYLADQFHPAGIPGV</sequence>
<proteinExistence type="predicted"/>
<keyword evidence="4" id="KW-0411">Iron-sulfur</keyword>
<keyword evidence="1" id="KW-0949">S-adenosyl-L-methionine</keyword>
<dbReference type="InterPro" id="IPR058240">
    <property type="entry name" value="rSAM_sf"/>
</dbReference>
<keyword evidence="3" id="KW-0408">Iron</keyword>
<evidence type="ECO:0000313" key="6">
    <source>
        <dbReference type="EMBL" id="HIW09378.1"/>
    </source>
</evidence>
<name>A0A9D1TWG0_9FIRM</name>
<dbReference type="InterPro" id="IPR007197">
    <property type="entry name" value="rSAM"/>
</dbReference>
<dbReference type="Pfam" id="PF04055">
    <property type="entry name" value="Radical_SAM"/>
    <property type="match status" value="1"/>
</dbReference>
<dbReference type="Gene3D" id="3.20.20.70">
    <property type="entry name" value="Aldolase class I"/>
    <property type="match status" value="1"/>
</dbReference>
<dbReference type="AlphaFoldDB" id="A0A9D1TWG0"/>
<evidence type="ECO:0000256" key="4">
    <source>
        <dbReference type="ARBA" id="ARBA00023014"/>
    </source>
</evidence>
<dbReference type="InterPro" id="IPR013785">
    <property type="entry name" value="Aldolase_TIM"/>
</dbReference>
<dbReference type="SUPFAM" id="SSF102114">
    <property type="entry name" value="Radical SAM enzymes"/>
    <property type="match status" value="1"/>
</dbReference>
<reference evidence="6" key="2">
    <citation type="submission" date="2021-04" db="EMBL/GenBank/DDBJ databases">
        <authorList>
            <person name="Gilroy R."/>
        </authorList>
    </citation>
    <scope>NUCLEOTIDE SEQUENCE</scope>
    <source>
        <strain evidence="6">ChiHcolR34-3080</strain>
    </source>
</reference>
<dbReference type="EMBL" id="DXHQ01000097">
    <property type="protein sequence ID" value="HIW09378.1"/>
    <property type="molecule type" value="Genomic_DNA"/>
</dbReference>
<evidence type="ECO:0000259" key="5">
    <source>
        <dbReference type="Pfam" id="PF04055"/>
    </source>
</evidence>
<evidence type="ECO:0000256" key="1">
    <source>
        <dbReference type="ARBA" id="ARBA00022691"/>
    </source>
</evidence>
<organism evidence="6 7">
    <name type="scientific">Candidatus Faecalibacterium intestinigallinarum</name>
    <dbReference type="NCBI Taxonomy" id="2838581"/>
    <lineage>
        <taxon>Bacteria</taxon>
        <taxon>Bacillati</taxon>
        <taxon>Bacillota</taxon>
        <taxon>Clostridia</taxon>
        <taxon>Eubacteriales</taxon>
        <taxon>Oscillospiraceae</taxon>
        <taxon>Faecalibacterium</taxon>
    </lineage>
</organism>
<feature type="domain" description="Radical SAM core" evidence="5">
    <location>
        <begin position="9"/>
        <end position="163"/>
    </location>
</feature>